<keyword evidence="2" id="KW-0479">Metal-binding</keyword>
<dbReference type="GeneID" id="70133214"/>
<keyword evidence="6" id="KW-0812">Transmembrane</keyword>
<evidence type="ECO:0000256" key="2">
    <source>
        <dbReference type="ARBA" id="ARBA00022723"/>
    </source>
</evidence>
<gene>
    <name evidence="7" type="ORF">BKA67DRAFT_587476</name>
</gene>
<accession>A0A9P8RF78</accession>
<dbReference type="PANTHER" id="PTHR47338:SF5">
    <property type="entry name" value="ZN(II)2CYS6 TRANSCRIPTION FACTOR (EUROFUNG)"/>
    <property type="match status" value="1"/>
</dbReference>
<proteinExistence type="predicted"/>
<dbReference type="EMBL" id="JAGPXC010000013">
    <property type="protein sequence ID" value="KAH6643356.1"/>
    <property type="molecule type" value="Genomic_DNA"/>
</dbReference>
<keyword evidence="6" id="KW-0472">Membrane</keyword>
<organism evidence="7 8">
    <name type="scientific">Truncatella angustata</name>
    <dbReference type="NCBI Taxonomy" id="152316"/>
    <lineage>
        <taxon>Eukaryota</taxon>
        <taxon>Fungi</taxon>
        <taxon>Dikarya</taxon>
        <taxon>Ascomycota</taxon>
        <taxon>Pezizomycotina</taxon>
        <taxon>Sordariomycetes</taxon>
        <taxon>Xylariomycetidae</taxon>
        <taxon>Amphisphaeriales</taxon>
        <taxon>Sporocadaceae</taxon>
        <taxon>Truncatella</taxon>
    </lineage>
</organism>
<dbReference type="Proteomes" id="UP000758603">
    <property type="component" value="Unassembled WGS sequence"/>
</dbReference>
<keyword evidence="5" id="KW-0539">Nucleus</keyword>
<comment type="subcellular location">
    <subcellularLocation>
        <location evidence="1">Nucleus</location>
    </subcellularLocation>
</comment>
<protein>
    <submittedName>
        <fullName evidence="7">Uncharacterized protein</fullName>
    </submittedName>
</protein>
<evidence type="ECO:0000256" key="4">
    <source>
        <dbReference type="ARBA" id="ARBA00023163"/>
    </source>
</evidence>
<dbReference type="GO" id="GO:0005634">
    <property type="term" value="C:nucleus"/>
    <property type="evidence" value="ECO:0007669"/>
    <property type="project" value="UniProtKB-SubCell"/>
</dbReference>
<evidence type="ECO:0000256" key="5">
    <source>
        <dbReference type="ARBA" id="ARBA00023242"/>
    </source>
</evidence>
<dbReference type="CDD" id="cd12148">
    <property type="entry name" value="fungal_TF_MHR"/>
    <property type="match status" value="1"/>
</dbReference>
<keyword evidence="6" id="KW-1133">Transmembrane helix</keyword>
<reference evidence="7" key="1">
    <citation type="journal article" date="2021" name="Nat. Commun.">
        <title>Genetic determinants of endophytism in the Arabidopsis root mycobiome.</title>
        <authorList>
            <person name="Mesny F."/>
            <person name="Miyauchi S."/>
            <person name="Thiergart T."/>
            <person name="Pickel B."/>
            <person name="Atanasova L."/>
            <person name="Karlsson M."/>
            <person name="Huettel B."/>
            <person name="Barry K.W."/>
            <person name="Haridas S."/>
            <person name="Chen C."/>
            <person name="Bauer D."/>
            <person name="Andreopoulos W."/>
            <person name="Pangilinan J."/>
            <person name="LaButti K."/>
            <person name="Riley R."/>
            <person name="Lipzen A."/>
            <person name="Clum A."/>
            <person name="Drula E."/>
            <person name="Henrissat B."/>
            <person name="Kohler A."/>
            <person name="Grigoriev I.V."/>
            <person name="Martin F.M."/>
            <person name="Hacquard S."/>
        </authorList>
    </citation>
    <scope>NUCLEOTIDE SEQUENCE</scope>
    <source>
        <strain evidence="7">MPI-SDFR-AT-0073</strain>
    </source>
</reference>
<evidence type="ECO:0000313" key="7">
    <source>
        <dbReference type="EMBL" id="KAH6643356.1"/>
    </source>
</evidence>
<feature type="transmembrane region" description="Helical" evidence="6">
    <location>
        <begin position="305"/>
        <end position="324"/>
    </location>
</feature>
<dbReference type="GO" id="GO:0000981">
    <property type="term" value="F:DNA-binding transcription factor activity, RNA polymerase II-specific"/>
    <property type="evidence" value="ECO:0007669"/>
    <property type="project" value="InterPro"/>
</dbReference>
<dbReference type="OrthoDB" id="10261408at2759"/>
<evidence type="ECO:0000313" key="8">
    <source>
        <dbReference type="Proteomes" id="UP000758603"/>
    </source>
</evidence>
<dbReference type="GO" id="GO:0046872">
    <property type="term" value="F:metal ion binding"/>
    <property type="evidence" value="ECO:0007669"/>
    <property type="project" value="UniProtKB-KW"/>
</dbReference>
<keyword evidence="4" id="KW-0804">Transcription</keyword>
<dbReference type="RefSeq" id="XP_045951286.1">
    <property type="nucleotide sequence ID" value="XM_046104323.1"/>
</dbReference>
<evidence type="ECO:0000256" key="1">
    <source>
        <dbReference type="ARBA" id="ARBA00004123"/>
    </source>
</evidence>
<comment type="caution">
    <text evidence="7">The sequence shown here is derived from an EMBL/GenBank/DDBJ whole genome shotgun (WGS) entry which is preliminary data.</text>
</comment>
<dbReference type="InterPro" id="IPR050815">
    <property type="entry name" value="TF_fung"/>
</dbReference>
<keyword evidence="3" id="KW-0805">Transcription regulation</keyword>
<dbReference type="PANTHER" id="PTHR47338">
    <property type="entry name" value="ZN(II)2CYS6 TRANSCRIPTION FACTOR (EUROFUNG)-RELATED"/>
    <property type="match status" value="1"/>
</dbReference>
<sequence length="498" mass="55317">MCAASTSYSRHAFCTEPLVRIAFAEDAREGLALLSRVENCTNYQQLLILSVLSLYETSQGNGIQAWYDLTTAINIFSALRYASSTAQDDQTTKGLNMVHAYLQIALICHSIGSRVRPTHLELIKLPRGKDDDLLNGTSFFPQVLLGLSDLIQRCVNFSQSDLTKLIPAPWSRKSTYSALKQELDTACIMYGGDSALLDPETLDLLQSQEGGVGSYAICVSMLHSMRILLDAVFIPIPVIAMMPSEHCTADREEDASRIACVSSRRTEVCFPAAPRLFWCERLASCIRSARSITSLCRSLMKYCDFIMPPFLGYSLFLAGIVFLNQLRSEKDKQKLGAIVEELKIVFSFLGTMRSFFAPAQTWLQVLLEVHSLDPLLEIDVLVRGSTELFSSFMGRFKGVSMPPFCPISPNNTAPEQGTEFRAMISLQLPGRGVKYGGTDYTNITIEQACRSRFNTFGEQQATVIPNNLATAGTNNLQEIYRNVIEQSIQFQDTAARNT</sequence>
<name>A0A9P8RF78_9PEZI</name>
<evidence type="ECO:0000256" key="6">
    <source>
        <dbReference type="SAM" id="Phobius"/>
    </source>
</evidence>
<evidence type="ECO:0000256" key="3">
    <source>
        <dbReference type="ARBA" id="ARBA00023015"/>
    </source>
</evidence>
<dbReference type="AlphaFoldDB" id="A0A9P8RF78"/>
<keyword evidence="8" id="KW-1185">Reference proteome</keyword>